<reference evidence="2 3" key="2">
    <citation type="journal article" date="2011" name="Stand. Genomic Sci.">
        <title>Complete genome sequence of Leadbetterella byssophila type strain (4M15).</title>
        <authorList>
            <person name="Abt B."/>
            <person name="Teshima H."/>
            <person name="Lucas S."/>
            <person name="Lapidus A."/>
            <person name="Del Rio T.G."/>
            <person name="Nolan M."/>
            <person name="Tice H."/>
            <person name="Cheng J.F."/>
            <person name="Pitluck S."/>
            <person name="Liolios K."/>
            <person name="Pagani I."/>
            <person name="Ivanova N."/>
            <person name="Mavromatis K."/>
            <person name="Pati A."/>
            <person name="Tapia R."/>
            <person name="Han C."/>
            <person name="Goodwin L."/>
            <person name="Chen A."/>
            <person name="Palaniappan K."/>
            <person name="Land M."/>
            <person name="Hauser L."/>
            <person name="Chang Y.J."/>
            <person name="Jeffries C.D."/>
            <person name="Rohde M."/>
            <person name="Goker M."/>
            <person name="Tindall B.J."/>
            <person name="Detter J.C."/>
            <person name="Woyke T."/>
            <person name="Bristow J."/>
            <person name="Eisen J.A."/>
            <person name="Markowitz V."/>
            <person name="Hugenholtz P."/>
            <person name="Klenk H.P."/>
            <person name="Kyrpides N.C."/>
        </authorList>
    </citation>
    <scope>NUCLEOTIDE SEQUENCE [LARGE SCALE GENOMIC DNA]</scope>
    <source>
        <strain evidence="3">DSM 17132 / JCM 16389 / KACC 11308 / NBRC 106382 / 4M15</strain>
    </source>
</reference>
<organism evidence="2 3">
    <name type="scientific">Leadbetterella byssophila (strain DSM 17132 / JCM 16389 / KACC 11308 / NBRC 106382 / 4M15)</name>
    <dbReference type="NCBI Taxonomy" id="649349"/>
    <lineage>
        <taxon>Bacteria</taxon>
        <taxon>Pseudomonadati</taxon>
        <taxon>Bacteroidota</taxon>
        <taxon>Cytophagia</taxon>
        <taxon>Cytophagales</taxon>
        <taxon>Leadbetterellaceae</taxon>
        <taxon>Leadbetterella</taxon>
    </lineage>
</organism>
<name>E4RWK0_LEAB4</name>
<dbReference type="AlphaFoldDB" id="E4RWK0"/>
<feature type="chain" id="PRO_5003186994" description="Outer membrane protein beta-barrel domain-containing protein" evidence="1">
    <location>
        <begin position="19"/>
        <end position="120"/>
    </location>
</feature>
<feature type="signal peptide" evidence="1">
    <location>
        <begin position="1"/>
        <end position="18"/>
    </location>
</feature>
<dbReference type="Proteomes" id="UP000007435">
    <property type="component" value="Chromosome"/>
</dbReference>
<dbReference type="HOGENOM" id="CLU_129796_0_0_10"/>
<evidence type="ECO:0000313" key="2">
    <source>
        <dbReference type="EMBL" id="ADQ18940.1"/>
    </source>
</evidence>
<keyword evidence="1" id="KW-0732">Signal</keyword>
<evidence type="ECO:0008006" key="4">
    <source>
        <dbReference type="Google" id="ProtNLM"/>
    </source>
</evidence>
<reference key="1">
    <citation type="submission" date="2010-11" db="EMBL/GenBank/DDBJ databases">
        <title>The complete genome of Leadbetterella byssophila DSM 17132.</title>
        <authorList>
            <consortium name="US DOE Joint Genome Institute (JGI-PGF)"/>
            <person name="Lucas S."/>
            <person name="Copeland A."/>
            <person name="Lapidus A."/>
            <person name="Glavina del Rio T."/>
            <person name="Dalin E."/>
            <person name="Tice H."/>
            <person name="Bruce D."/>
            <person name="Goodwin L."/>
            <person name="Pitluck S."/>
            <person name="Kyrpides N."/>
            <person name="Mavromatis K."/>
            <person name="Ivanova N."/>
            <person name="Teshima H."/>
            <person name="Brettin T."/>
            <person name="Detter J.C."/>
            <person name="Han C."/>
            <person name="Tapia R."/>
            <person name="Land M."/>
            <person name="Hauser L."/>
            <person name="Markowitz V."/>
            <person name="Cheng J.-F."/>
            <person name="Hugenholtz P."/>
            <person name="Woyke T."/>
            <person name="Wu D."/>
            <person name="Tindall B."/>
            <person name="Pomrenke H.G."/>
            <person name="Brambilla E."/>
            <person name="Klenk H.-P."/>
            <person name="Eisen J.A."/>
        </authorList>
    </citation>
    <scope>NUCLEOTIDE SEQUENCE [LARGE SCALE GENOMIC DNA]</scope>
    <source>
        <strain>DSM 17132</strain>
    </source>
</reference>
<dbReference type="EMBL" id="CP002305">
    <property type="protein sequence ID" value="ADQ18940.1"/>
    <property type="molecule type" value="Genomic_DNA"/>
</dbReference>
<dbReference type="RefSeq" id="WP_013409966.1">
    <property type="nucleotide sequence ID" value="NC_014655.1"/>
</dbReference>
<evidence type="ECO:0000313" key="3">
    <source>
        <dbReference type="Proteomes" id="UP000007435"/>
    </source>
</evidence>
<gene>
    <name evidence="2" type="ordered locus">Lbys_3281</name>
</gene>
<protein>
    <recommendedName>
        <fullName evidence="4">Outer membrane protein beta-barrel domain-containing protein</fullName>
    </recommendedName>
</protein>
<proteinExistence type="predicted"/>
<evidence type="ECO:0000256" key="1">
    <source>
        <dbReference type="SAM" id="SignalP"/>
    </source>
</evidence>
<sequence length="120" mass="13661">MKYLLLALVYVTPIIAHSQSKTSAGLAGTYNAALQTFGIGIRAQFSLNQKFYISPQMEYIPPIKDFHEVTMGINTHYYLIKPSTPLGNRYQHRNLIALYLIGGVHYNRWINYAPTINPKD</sequence>
<dbReference type="KEGG" id="lby:Lbys_3281"/>
<keyword evidence="3" id="KW-1185">Reference proteome</keyword>
<dbReference type="eggNOG" id="ENOG5033815">
    <property type="taxonomic scope" value="Bacteria"/>
</dbReference>
<accession>E4RWK0</accession>
<dbReference type="OrthoDB" id="947541at2"/>